<dbReference type="GO" id="GO:0005634">
    <property type="term" value="C:nucleus"/>
    <property type="evidence" value="ECO:0007669"/>
    <property type="project" value="UniProtKB-SubCell"/>
</dbReference>
<dbReference type="GO" id="GO:0046982">
    <property type="term" value="F:protein heterodimerization activity"/>
    <property type="evidence" value="ECO:0007669"/>
    <property type="project" value="UniProtKB-ARBA"/>
</dbReference>
<organism evidence="8 9">
    <name type="scientific">Salvia divinorum</name>
    <name type="common">Maria pastora</name>
    <name type="synonym">Diviner's sage</name>
    <dbReference type="NCBI Taxonomy" id="28513"/>
    <lineage>
        <taxon>Eukaryota</taxon>
        <taxon>Viridiplantae</taxon>
        <taxon>Streptophyta</taxon>
        <taxon>Embryophyta</taxon>
        <taxon>Tracheophyta</taxon>
        <taxon>Spermatophyta</taxon>
        <taxon>Magnoliopsida</taxon>
        <taxon>eudicotyledons</taxon>
        <taxon>Gunneridae</taxon>
        <taxon>Pentapetalae</taxon>
        <taxon>asterids</taxon>
        <taxon>lamiids</taxon>
        <taxon>Lamiales</taxon>
        <taxon>Lamiaceae</taxon>
        <taxon>Nepetoideae</taxon>
        <taxon>Mentheae</taxon>
        <taxon>Salviinae</taxon>
        <taxon>Salvia</taxon>
        <taxon>Salvia subgen. Calosphace</taxon>
    </lineage>
</organism>
<dbReference type="Proteomes" id="UP001567538">
    <property type="component" value="Unassembled WGS sequence"/>
</dbReference>
<sequence>MKKDSSDAQQRKRRRMQSNRESAQRSRMRKHKYMDDLTAEVAHLSKQNNQISNTINATTHHCLKLEAHNSVLRAQIIELSQRFHSLKQILFTRCVFEADHSNFGDALLGLTHHHPIDFDIHY</sequence>
<comment type="caution">
    <text evidence="8">The sequence shown here is derived from an EMBL/GenBank/DDBJ whole genome shotgun (WGS) entry which is preliminary data.</text>
</comment>
<feature type="region of interest" description="Disordered" evidence="6">
    <location>
        <begin position="1"/>
        <end position="31"/>
    </location>
</feature>
<dbReference type="EMBL" id="JBEAFC010000012">
    <property type="protein sequence ID" value="KAL1534823.1"/>
    <property type="molecule type" value="Genomic_DNA"/>
</dbReference>
<evidence type="ECO:0000256" key="6">
    <source>
        <dbReference type="SAM" id="MobiDB-lite"/>
    </source>
</evidence>
<keyword evidence="5" id="KW-0539">Nucleus</keyword>
<dbReference type="SMART" id="SM00338">
    <property type="entry name" value="BRLZ"/>
    <property type="match status" value="1"/>
</dbReference>
<evidence type="ECO:0000256" key="4">
    <source>
        <dbReference type="ARBA" id="ARBA00023163"/>
    </source>
</evidence>
<evidence type="ECO:0000313" key="8">
    <source>
        <dbReference type="EMBL" id="KAL1534823.1"/>
    </source>
</evidence>
<dbReference type="PANTHER" id="PTHR45764">
    <property type="entry name" value="BZIP TRANSCRIPTION FACTOR 44"/>
    <property type="match status" value="1"/>
</dbReference>
<evidence type="ECO:0000259" key="7">
    <source>
        <dbReference type="PROSITE" id="PS50217"/>
    </source>
</evidence>
<feature type="domain" description="BZIP" evidence="7">
    <location>
        <begin position="9"/>
        <end position="72"/>
    </location>
</feature>
<keyword evidence="4" id="KW-0804">Transcription</keyword>
<feature type="compositionally biased region" description="Basic and acidic residues" evidence="6">
    <location>
        <begin position="1"/>
        <end position="10"/>
    </location>
</feature>
<evidence type="ECO:0000256" key="2">
    <source>
        <dbReference type="ARBA" id="ARBA00023015"/>
    </source>
</evidence>
<dbReference type="FunFam" id="1.20.5.170:FF:000020">
    <property type="entry name" value="BZIP transcription factor"/>
    <property type="match status" value="1"/>
</dbReference>
<name>A0ABD1FSL1_SALDI</name>
<dbReference type="PROSITE" id="PS50217">
    <property type="entry name" value="BZIP"/>
    <property type="match status" value="1"/>
</dbReference>
<dbReference type="InterPro" id="IPR045314">
    <property type="entry name" value="bZIP_plant_GBF1"/>
</dbReference>
<dbReference type="InterPro" id="IPR046347">
    <property type="entry name" value="bZIP_sf"/>
</dbReference>
<evidence type="ECO:0000256" key="3">
    <source>
        <dbReference type="ARBA" id="ARBA00023125"/>
    </source>
</evidence>
<dbReference type="Gene3D" id="1.20.5.170">
    <property type="match status" value="1"/>
</dbReference>
<dbReference type="Pfam" id="PF00170">
    <property type="entry name" value="bZIP_1"/>
    <property type="match status" value="1"/>
</dbReference>
<keyword evidence="2" id="KW-0805">Transcription regulation</keyword>
<evidence type="ECO:0000256" key="5">
    <source>
        <dbReference type="ARBA" id="ARBA00023242"/>
    </source>
</evidence>
<dbReference type="GO" id="GO:0003677">
    <property type="term" value="F:DNA binding"/>
    <property type="evidence" value="ECO:0007669"/>
    <property type="project" value="UniProtKB-KW"/>
</dbReference>
<dbReference type="SUPFAM" id="SSF57959">
    <property type="entry name" value="Leucine zipper domain"/>
    <property type="match status" value="1"/>
</dbReference>
<dbReference type="AlphaFoldDB" id="A0ABD1FSL1"/>
<dbReference type="InterPro" id="IPR004827">
    <property type="entry name" value="bZIP"/>
</dbReference>
<dbReference type="PROSITE" id="PS00036">
    <property type="entry name" value="BZIP_BASIC"/>
    <property type="match status" value="1"/>
</dbReference>
<evidence type="ECO:0000256" key="1">
    <source>
        <dbReference type="ARBA" id="ARBA00004123"/>
    </source>
</evidence>
<dbReference type="CDD" id="cd14702">
    <property type="entry name" value="bZIP_plant_GBF1"/>
    <property type="match status" value="1"/>
</dbReference>
<proteinExistence type="predicted"/>
<evidence type="ECO:0000313" key="9">
    <source>
        <dbReference type="Proteomes" id="UP001567538"/>
    </source>
</evidence>
<comment type="subcellular location">
    <subcellularLocation>
        <location evidence="1">Nucleus</location>
    </subcellularLocation>
</comment>
<accession>A0ABD1FSL1</accession>
<gene>
    <name evidence="8" type="ORF">AAHA92_30954</name>
</gene>
<keyword evidence="3" id="KW-0238">DNA-binding</keyword>
<protein>
    <submittedName>
        <fullName evidence="8">BZIP transcription factor 11-like</fullName>
    </submittedName>
</protein>
<reference evidence="8 9" key="1">
    <citation type="submission" date="2024-06" db="EMBL/GenBank/DDBJ databases">
        <title>A chromosome level genome sequence of Diviner's sage (Salvia divinorum).</title>
        <authorList>
            <person name="Ford S.A."/>
            <person name="Ro D.-K."/>
            <person name="Ness R.W."/>
            <person name="Phillips M.A."/>
        </authorList>
    </citation>
    <scope>NUCLEOTIDE SEQUENCE [LARGE SCALE GENOMIC DNA]</scope>
    <source>
        <strain evidence="8">SAF-2024a</strain>
        <tissue evidence="8">Leaf</tissue>
    </source>
</reference>
<keyword evidence="9" id="KW-1185">Reference proteome</keyword>
<dbReference type="PANTHER" id="PTHR45764:SF38">
    <property type="entry name" value="BZIP TRANSCRIPTION FACTOR 44"/>
    <property type="match status" value="1"/>
</dbReference>